<keyword evidence="2 5" id="KW-0575">Peroxidase</keyword>
<dbReference type="PRINTS" id="PR01011">
    <property type="entry name" value="GLUTPROXDASE"/>
</dbReference>
<accession>A0A4R4DU12</accession>
<sequence>MAEITRRAALAAAGTLMAGGAMAAETTAFDFTMEAIEGGPLPLSAFRGRPVLVVNTASFCGYTPQYAGLQTLHERYGPRGLVVLGVPSQDFNQESSDNKKIKDFCEANYDVEFPMTTVSRVKGAQAAPLFAFLAERGGGPPRWNFHKYLVARDGRTVRGFATQTGPEARELVQAIEAALEQIAAGRKRQEA</sequence>
<dbReference type="InterPro" id="IPR000889">
    <property type="entry name" value="Glutathione_peroxidase"/>
</dbReference>
<protein>
    <recommendedName>
        <fullName evidence="5">Glutathione peroxidase</fullName>
    </recommendedName>
</protein>
<gene>
    <name evidence="8" type="ORF">EXY23_03985</name>
</gene>
<dbReference type="OrthoDB" id="9785502at2"/>
<comment type="caution">
    <text evidence="8">The sequence shown here is derived from an EMBL/GenBank/DDBJ whole genome shotgun (WGS) entry which is preliminary data.</text>
</comment>
<reference evidence="8 9" key="1">
    <citation type="submission" date="2019-03" db="EMBL/GenBank/DDBJ databases">
        <title>Paracraurococcus aquatilis NE82 genome sequence.</title>
        <authorList>
            <person name="Zhao Y."/>
            <person name="Du Z."/>
        </authorList>
    </citation>
    <scope>NUCLEOTIDE SEQUENCE [LARGE SCALE GENOMIC DNA]</scope>
    <source>
        <strain evidence="8 9">NE82</strain>
    </source>
</reference>
<dbReference type="InterPro" id="IPR013766">
    <property type="entry name" value="Thioredoxin_domain"/>
</dbReference>
<dbReference type="PROSITE" id="PS00460">
    <property type="entry name" value="GLUTATHIONE_PEROXID_1"/>
    <property type="match status" value="1"/>
</dbReference>
<dbReference type="PROSITE" id="PS51352">
    <property type="entry name" value="THIOREDOXIN_2"/>
    <property type="match status" value="1"/>
</dbReference>
<dbReference type="GO" id="GO:0004601">
    <property type="term" value="F:peroxidase activity"/>
    <property type="evidence" value="ECO:0007669"/>
    <property type="project" value="UniProtKB-KW"/>
</dbReference>
<dbReference type="InterPro" id="IPR006311">
    <property type="entry name" value="TAT_signal"/>
</dbReference>
<evidence type="ECO:0000256" key="6">
    <source>
        <dbReference type="SAM" id="SignalP"/>
    </source>
</evidence>
<feature type="chain" id="PRO_5020653401" description="Glutathione peroxidase" evidence="6">
    <location>
        <begin position="24"/>
        <end position="191"/>
    </location>
</feature>
<keyword evidence="9" id="KW-1185">Reference proteome</keyword>
<comment type="similarity">
    <text evidence="1 5">Belongs to the glutathione peroxidase family.</text>
</comment>
<dbReference type="Proteomes" id="UP000295023">
    <property type="component" value="Unassembled WGS sequence"/>
</dbReference>
<feature type="signal peptide" evidence="6">
    <location>
        <begin position="1"/>
        <end position="23"/>
    </location>
</feature>
<dbReference type="EMBL" id="SKBM01000003">
    <property type="protein sequence ID" value="TCZ65345.1"/>
    <property type="molecule type" value="Genomic_DNA"/>
</dbReference>
<evidence type="ECO:0000256" key="4">
    <source>
        <dbReference type="PIRSR" id="PIRSR000303-1"/>
    </source>
</evidence>
<dbReference type="PANTHER" id="PTHR11592">
    <property type="entry name" value="GLUTATHIONE PEROXIDASE"/>
    <property type="match status" value="1"/>
</dbReference>
<evidence type="ECO:0000256" key="3">
    <source>
        <dbReference type="ARBA" id="ARBA00023002"/>
    </source>
</evidence>
<dbReference type="PANTHER" id="PTHR11592:SF78">
    <property type="entry name" value="GLUTATHIONE PEROXIDASE"/>
    <property type="match status" value="1"/>
</dbReference>
<evidence type="ECO:0000256" key="2">
    <source>
        <dbReference type="ARBA" id="ARBA00022559"/>
    </source>
</evidence>
<dbReference type="Gene3D" id="3.40.30.10">
    <property type="entry name" value="Glutaredoxin"/>
    <property type="match status" value="1"/>
</dbReference>
<dbReference type="InterPro" id="IPR036249">
    <property type="entry name" value="Thioredoxin-like_sf"/>
</dbReference>
<proteinExistence type="inferred from homology"/>
<keyword evidence="6" id="KW-0732">Signal</keyword>
<dbReference type="AlphaFoldDB" id="A0A4R4DU12"/>
<keyword evidence="3 5" id="KW-0560">Oxidoreductase</keyword>
<dbReference type="SUPFAM" id="SSF52833">
    <property type="entry name" value="Thioredoxin-like"/>
    <property type="match status" value="1"/>
</dbReference>
<dbReference type="GO" id="GO:0034599">
    <property type="term" value="P:cellular response to oxidative stress"/>
    <property type="evidence" value="ECO:0007669"/>
    <property type="project" value="TreeGrafter"/>
</dbReference>
<dbReference type="PROSITE" id="PS51355">
    <property type="entry name" value="GLUTATHIONE_PEROXID_3"/>
    <property type="match status" value="1"/>
</dbReference>
<dbReference type="PROSITE" id="PS51318">
    <property type="entry name" value="TAT"/>
    <property type="match status" value="1"/>
</dbReference>
<dbReference type="PIRSF" id="PIRSF000303">
    <property type="entry name" value="Glutathion_perox"/>
    <property type="match status" value="1"/>
</dbReference>
<dbReference type="CDD" id="cd00340">
    <property type="entry name" value="GSH_Peroxidase"/>
    <property type="match status" value="1"/>
</dbReference>
<organism evidence="8 9">
    <name type="scientific">Roseicella aquatilis</name>
    <dbReference type="NCBI Taxonomy" id="2527868"/>
    <lineage>
        <taxon>Bacteria</taxon>
        <taxon>Pseudomonadati</taxon>
        <taxon>Pseudomonadota</taxon>
        <taxon>Alphaproteobacteria</taxon>
        <taxon>Acetobacterales</taxon>
        <taxon>Roseomonadaceae</taxon>
        <taxon>Roseicella</taxon>
    </lineage>
</organism>
<evidence type="ECO:0000256" key="1">
    <source>
        <dbReference type="ARBA" id="ARBA00006926"/>
    </source>
</evidence>
<dbReference type="InterPro" id="IPR029759">
    <property type="entry name" value="GPX_AS"/>
</dbReference>
<dbReference type="RefSeq" id="WP_132284808.1">
    <property type="nucleotide sequence ID" value="NZ_SKBM01000003.1"/>
</dbReference>
<dbReference type="Pfam" id="PF00255">
    <property type="entry name" value="GSHPx"/>
    <property type="match status" value="1"/>
</dbReference>
<feature type="domain" description="Thioredoxin" evidence="7">
    <location>
        <begin position="22"/>
        <end position="180"/>
    </location>
</feature>
<evidence type="ECO:0000256" key="5">
    <source>
        <dbReference type="RuleBase" id="RU000499"/>
    </source>
</evidence>
<evidence type="ECO:0000259" key="7">
    <source>
        <dbReference type="PROSITE" id="PS51352"/>
    </source>
</evidence>
<evidence type="ECO:0000313" key="8">
    <source>
        <dbReference type="EMBL" id="TCZ65345.1"/>
    </source>
</evidence>
<evidence type="ECO:0000313" key="9">
    <source>
        <dbReference type="Proteomes" id="UP000295023"/>
    </source>
</evidence>
<feature type="active site" evidence="4">
    <location>
        <position position="60"/>
    </location>
</feature>
<name>A0A4R4DU12_9PROT</name>